<dbReference type="SUPFAM" id="SSF56235">
    <property type="entry name" value="N-terminal nucleophile aminohydrolases (Ntn hydrolases)"/>
    <property type="match status" value="1"/>
</dbReference>
<dbReference type="InterPro" id="IPR001962">
    <property type="entry name" value="Asn_synthase"/>
</dbReference>
<evidence type="ECO:0000259" key="5">
    <source>
        <dbReference type="Pfam" id="PF00733"/>
    </source>
</evidence>
<comment type="pathway">
    <text evidence="1">Amino-acid biosynthesis; L-asparagine biosynthesis; L-asparagine from L-aspartate (L-Gln route): step 1/1.</text>
</comment>
<accession>A0ABV6QG70</accession>
<gene>
    <name evidence="6" type="ORF">ACFFGN_06200</name>
</gene>
<dbReference type="RefSeq" id="WP_380044346.1">
    <property type="nucleotide sequence ID" value="NZ_JBHLTC010000006.1"/>
</dbReference>
<dbReference type="PANTHER" id="PTHR43284:SF1">
    <property type="entry name" value="ASPARAGINE SYNTHETASE"/>
    <property type="match status" value="1"/>
</dbReference>
<comment type="catalytic activity">
    <reaction evidence="4">
        <text>L-aspartate + L-glutamine + ATP + H2O = L-asparagine + L-glutamate + AMP + diphosphate + H(+)</text>
        <dbReference type="Rhea" id="RHEA:12228"/>
        <dbReference type="ChEBI" id="CHEBI:15377"/>
        <dbReference type="ChEBI" id="CHEBI:15378"/>
        <dbReference type="ChEBI" id="CHEBI:29985"/>
        <dbReference type="ChEBI" id="CHEBI:29991"/>
        <dbReference type="ChEBI" id="CHEBI:30616"/>
        <dbReference type="ChEBI" id="CHEBI:33019"/>
        <dbReference type="ChEBI" id="CHEBI:58048"/>
        <dbReference type="ChEBI" id="CHEBI:58359"/>
        <dbReference type="ChEBI" id="CHEBI:456215"/>
        <dbReference type="EC" id="6.3.5.4"/>
    </reaction>
</comment>
<dbReference type="InterPro" id="IPR014729">
    <property type="entry name" value="Rossmann-like_a/b/a_fold"/>
</dbReference>
<dbReference type="Proteomes" id="UP001589890">
    <property type="component" value="Unassembled WGS sequence"/>
</dbReference>
<dbReference type="InterPro" id="IPR029055">
    <property type="entry name" value="Ntn_hydrolases_N"/>
</dbReference>
<name>A0ABV6QG70_9ACTN</name>
<keyword evidence="3" id="KW-0028">Amino-acid biosynthesis</keyword>
<dbReference type="PANTHER" id="PTHR43284">
    <property type="entry name" value="ASPARAGINE SYNTHETASE (GLUTAMINE-HYDROLYZING)"/>
    <property type="match status" value="1"/>
</dbReference>
<evidence type="ECO:0000256" key="1">
    <source>
        <dbReference type="ARBA" id="ARBA00005187"/>
    </source>
</evidence>
<evidence type="ECO:0000256" key="2">
    <source>
        <dbReference type="ARBA" id="ARBA00012737"/>
    </source>
</evidence>
<dbReference type="SUPFAM" id="SSF52402">
    <property type="entry name" value="Adenine nucleotide alpha hydrolases-like"/>
    <property type="match status" value="1"/>
</dbReference>
<dbReference type="NCBIfam" id="NF033561">
    <property type="entry name" value="macrolact_Ik_Al"/>
    <property type="match status" value="1"/>
</dbReference>
<reference evidence="6 7" key="1">
    <citation type="submission" date="2024-09" db="EMBL/GenBank/DDBJ databases">
        <authorList>
            <person name="Sun Q."/>
            <person name="Mori K."/>
        </authorList>
    </citation>
    <scope>NUCLEOTIDE SEQUENCE [LARGE SCALE GENOMIC DNA]</scope>
    <source>
        <strain evidence="6 7">CGMCC 1.15906</strain>
    </source>
</reference>
<feature type="domain" description="Asparagine synthetase" evidence="5">
    <location>
        <begin position="213"/>
        <end position="445"/>
    </location>
</feature>
<evidence type="ECO:0000256" key="4">
    <source>
        <dbReference type="ARBA" id="ARBA00048741"/>
    </source>
</evidence>
<evidence type="ECO:0000256" key="3">
    <source>
        <dbReference type="ARBA" id="ARBA00022888"/>
    </source>
</evidence>
<feature type="domain" description="Asparagine synthetase" evidence="5">
    <location>
        <begin position="481"/>
        <end position="601"/>
    </location>
</feature>
<organism evidence="6 7">
    <name type="scientific">Kribbella deserti</name>
    <dbReference type="NCBI Taxonomy" id="1926257"/>
    <lineage>
        <taxon>Bacteria</taxon>
        <taxon>Bacillati</taxon>
        <taxon>Actinomycetota</taxon>
        <taxon>Actinomycetes</taxon>
        <taxon>Propionibacteriales</taxon>
        <taxon>Kribbellaceae</taxon>
        <taxon>Kribbella</taxon>
    </lineage>
</organism>
<dbReference type="InterPro" id="IPR051786">
    <property type="entry name" value="ASN_synthetase/amidase"/>
</dbReference>
<evidence type="ECO:0000313" key="7">
    <source>
        <dbReference type="Proteomes" id="UP001589890"/>
    </source>
</evidence>
<sequence>MAARPYAGRHLPPVALEMVDMWIAGNVIDAAPVGSTMVWGGRRPVWLVDEQSHRWRVVDDGGCRLLVAGDCYANDVDLREGLEAVRREDWRALTIWPGSYWVVADNGETCVVLTDVTGSRPVYFAPWRGTMAWATAVTPLAELTGAALDLVSVIARMACATIPEITGNATSHERVQRLPGGHALIIKAGRPAQVLNYELDRQEQSFDQAATALRGALVDAVTARTASVRRVSADLSGGLDSTSLAFLAAENVSEVLAVTRDDPAAPSDDITYATRIAQHPHLTHLVVRDGGNGLFFDRLVQAPRTDQPFTDAARWSMRHTFHSRVLERGTDLHLTGSGGDAILTAAPTYLADLVKPSSLPALLRHASTRARLRQQSMSSVIADAVRLSRTGHRQALLELATSIEFPEPAWERTSGRSLRWYTPMSLVTWMPLEVRRELASRARAAADSGPVDDVSMSVRRARDELREFGAYQAELTAQLEATGLPAHAPMLDNSMVRACLSVAPHLHQSPTTQKPLLGAALRGVVPEYLLRRPTKGGYNGNAYAGVRRNADTLRALLESSTLARAGLIDLSPARAELGRIAAGAPGRLASLEAFITTELWLNALTTTSTPPAWESRQAVARG</sequence>
<dbReference type="EC" id="6.3.5.4" evidence="2"/>
<evidence type="ECO:0000313" key="6">
    <source>
        <dbReference type="EMBL" id="MFC0623645.1"/>
    </source>
</evidence>
<protein>
    <recommendedName>
        <fullName evidence="2">asparagine synthase (glutamine-hydrolyzing)</fullName>
        <ecNumber evidence="2">6.3.5.4</ecNumber>
    </recommendedName>
</protein>
<keyword evidence="3" id="KW-0061">Asparagine biosynthesis</keyword>
<dbReference type="Pfam" id="PF00733">
    <property type="entry name" value="Asn_synthase"/>
    <property type="match status" value="2"/>
</dbReference>
<comment type="caution">
    <text evidence="6">The sequence shown here is derived from an EMBL/GenBank/DDBJ whole genome shotgun (WGS) entry which is preliminary data.</text>
</comment>
<keyword evidence="7" id="KW-1185">Reference proteome</keyword>
<proteinExistence type="predicted"/>
<dbReference type="Gene3D" id="3.40.50.620">
    <property type="entry name" value="HUPs"/>
    <property type="match status" value="2"/>
</dbReference>
<dbReference type="EMBL" id="JBHLTC010000006">
    <property type="protein sequence ID" value="MFC0623645.1"/>
    <property type="molecule type" value="Genomic_DNA"/>
</dbReference>